<evidence type="ECO:0000313" key="1">
    <source>
        <dbReference type="EMBL" id="KAK8840980.1"/>
    </source>
</evidence>
<dbReference type="EMBL" id="JAPFFF010000043">
    <property type="protein sequence ID" value="KAK8840980.1"/>
    <property type="molecule type" value="Genomic_DNA"/>
</dbReference>
<dbReference type="PANTHER" id="PTHR24159">
    <property type="match status" value="1"/>
</dbReference>
<evidence type="ECO:0008006" key="4">
    <source>
        <dbReference type="Google" id="ProtNLM"/>
    </source>
</evidence>
<protein>
    <recommendedName>
        <fullName evidence="4">DUF3447 domain-containing protein</fullName>
    </recommendedName>
</protein>
<evidence type="ECO:0000313" key="2">
    <source>
        <dbReference type="EMBL" id="KAK8840983.1"/>
    </source>
</evidence>
<organism evidence="1 3">
    <name type="scientific">Tritrichomonas musculus</name>
    <dbReference type="NCBI Taxonomy" id="1915356"/>
    <lineage>
        <taxon>Eukaryota</taxon>
        <taxon>Metamonada</taxon>
        <taxon>Parabasalia</taxon>
        <taxon>Tritrichomonadida</taxon>
        <taxon>Tritrichomonadidae</taxon>
        <taxon>Tritrichomonas</taxon>
    </lineage>
</organism>
<accession>A0ABR2H6C5</accession>
<sequence length="365" mass="43445">MEIEAYINKKKEIYLSLLCFIEATDNVDIHFQSLIEVLNKQNVLQEKRKTQELLILISKIVTYHHLTPDLISNFEMILKYIINNIKESISTEEIFQIFRPNKRFLFLLFDKQILTPDERTIKIILKHSNSHFVCNRHYFFRAIKPFLSKEDVTKIEKEIPEKYDKDIQSFENQCFEGTNESYICSLIRQDLVEEFIKFVNRTNLSLLSTIKPSIYETDIFLMGKYLTLIEYAAFYGSIQIFQYLLLNQVKLTESLWTCAIHSNNAEMIHLLETNLKLKENEYDDILKESIKCHHNDICDYIKDNLMEPTVENRLKWKFDNCICESYNYYFYPNDISYIIEKPRNSKGFNISNLIQKFTSLTIPSL</sequence>
<comment type="caution">
    <text evidence="1">The sequence shown here is derived from an EMBL/GenBank/DDBJ whole genome shotgun (WGS) entry which is preliminary data.</text>
</comment>
<evidence type="ECO:0000313" key="3">
    <source>
        <dbReference type="Proteomes" id="UP001470230"/>
    </source>
</evidence>
<dbReference type="SUPFAM" id="SSF48403">
    <property type="entry name" value="Ankyrin repeat"/>
    <property type="match status" value="1"/>
</dbReference>
<keyword evidence="3" id="KW-1185">Reference proteome</keyword>
<dbReference type="PANTHER" id="PTHR24159:SF5">
    <property type="entry name" value="ANK_REP_REGION DOMAIN-CONTAINING PROTEIN"/>
    <property type="match status" value="1"/>
</dbReference>
<dbReference type="Proteomes" id="UP001470230">
    <property type="component" value="Unassembled WGS sequence"/>
</dbReference>
<proteinExistence type="predicted"/>
<dbReference type="EMBL" id="JAPFFF010000043">
    <property type="protein sequence ID" value="KAK8840983.1"/>
    <property type="molecule type" value="Genomic_DNA"/>
</dbReference>
<reference evidence="1 3" key="1">
    <citation type="submission" date="2024-04" db="EMBL/GenBank/DDBJ databases">
        <title>Tritrichomonas musculus Genome.</title>
        <authorList>
            <person name="Alves-Ferreira E."/>
            <person name="Grigg M."/>
            <person name="Lorenzi H."/>
            <person name="Galac M."/>
        </authorList>
    </citation>
    <scope>NUCLEOTIDE SEQUENCE [LARGE SCALE GENOMIC DNA]</scope>
    <source>
        <strain evidence="1 3">EAF2021</strain>
    </source>
</reference>
<dbReference type="InterPro" id="IPR036770">
    <property type="entry name" value="Ankyrin_rpt-contain_sf"/>
</dbReference>
<name>A0ABR2H6C5_9EUKA</name>
<gene>
    <name evidence="1" type="ORF">M9Y10_027816</name>
    <name evidence="2" type="ORF">M9Y10_027819</name>
</gene>